<gene>
    <name evidence="1" type="ORF">KDAU_61050</name>
</gene>
<protein>
    <submittedName>
        <fullName evidence="1">Uncharacterized protein</fullName>
    </submittedName>
</protein>
<keyword evidence="2" id="KW-1185">Reference proteome</keyword>
<organism evidence="1 2">
    <name type="scientific">Dictyobacter aurantiacus</name>
    <dbReference type="NCBI Taxonomy" id="1936993"/>
    <lineage>
        <taxon>Bacteria</taxon>
        <taxon>Bacillati</taxon>
        <taxon>Chloroflexota</taxon>
        <taxon>Ktedonobacteria</taxon>
        <taxon>Ktedonobacterales</taxon>
        <taxon>Dictyobacteraceae</taxon>
        <taxon>Dictyobacter</taxon>
    </lineage>
</organism>
<sequence length="60" mass="7149">MGAPQTRHCIYFLLTLVFRIPKINSQNMRTMTNVSLPHIVLKEYDFRHNTYENFDTFVAD</sequence>
<comment type="caution">
    <text evidence="1">The sequence shown here is derived from an EMBL/GenBank/DDBJ whole genome shotgun (WGS) entry which is preliminary data.</text>
</comment>
<proteinExistence type="predicted"/>
<dbReference type="Proteomes" id="UP000287224">
    <property type="component" value="Unassembled WGS sequence"/>
</dbReference>
<reference evidence="2" key="1">
    <citation type="submission" date="2018-12" db="EMBL/GenBank/DDBJ databases">
        <title>Tengunoibacter tsumagoiensis gen. nov., sp. nov., Dictyobacter kobayashii sp. nov., D. alpinus sp. nov., and D. joshuensis sp. nov. and description of Dictyobacteraceae fam. nov. within the order Ktedonobacterales isolated from Tengu-no-mugimeshi.</title>
        <authorList>
            <person name="Wang C.M."/>
            <person name="Zheng Y."/>
            <person name="Sakai Y."/>
            <person name="Toyoda A."/>
            <person name="Minakuchi Y."/>
            <person name="Abe K."/>
            <person name="Yokota A."/>
            <person name="Yabe S."/>
        </authorList>
    </citation>
    <scope>NUCLEOTIDE SEQUENCE [LARGE SCALE GENOMIC DNA]</scope>
    <source>
        <strain evidence="2">S-27</strain>
    </source>
</reference>
<evidence type="ECO:0000313" key="1">
    <source>
        <dbReference type="EMBL" id="GCE08776.1"/>
    </source>
</evidence>
<name>A0A401ZPU3_9CHLR</name>
<accession>A0A401ZPU3</accession>
<dbReference type="EMBL" id="BIFQ01000002">
    <property type="protein sequence ID" value="GCE08776.1"/>
    <property type="molecule type" value="Genomic_DNA"/>
</dbReference>
<dbReference type="AlphaFoldDB" id="A0A401ZPU3"/>
<evidence type="ECO:0000313" key="2">
    <source>
        <dbReference type="Proteomes" id="UP000287224"/>
    </source>
</evidence>